<dbReference type="AlphaFoldDB" id="A0A6A6AMU2"/>
<name>A0A6A6AMU2_9PLEO</name>
<dbReference type="Proteomes" id="UP000799771">
    <property type="component" value="Unassembled WGS sequence"/>
</dbReference>
<evidence type="ECO:0000313" key="2">
    <source>
        <dbReference type="EMBL" id="KAF2131801.1"/>
    </source>
</evidence>
<dbReference type="GeneID" id="54411803"/>
<dbReference type="OrthoDB" id="5227693at2759"/>
<dbReference type="EMBL" id="ML977502">
    <property type="protein sequence ID" value="KAF2131801.1"/>
    <property type="molecule type" value="Genomic_DNA"/>
</dbReference>
<organism evidence="2 3">
    <name type="scientific">Dothidotthia symphoricarpi CBS 119687</name>
    <dbReference type="NCBI Taxonomy" id="1392245"/>
    <lineage>
        <taxon>Eukaryota</taxon>
        <taxon>Fungi</taxon>
        <taxon>Dikarya</taxon>
        <taxon>Ascomycota</taxon>
        <taxon>Pezizomycotina</taxon>
        <taxon>Dothideomycetes</taxon>
        <taxon>Pleosporomycetidae</taxon>
        <taxon>Pleosporales</taxon>
        <taxon>Dothidotthiaceae</taxon>
        <taxon>Dothidotthia</taxon>
    </lineage>
</organism>
<feature type="transmembrane region" description="Helical" evidence="1">
    <location>
        <begin position="12"/>
        <end position="32"/>
    </location>
</feature>
<keyword evidence="1" id="KW-1133">Transmembrane helix</keyword>
<evidence type="ECO:0000313" key="3">
    <source>
        <dbReference type="Proteomes" id="UP000799771"/>
    </source>
</evidence>
<protein>
    <submittedName>
        <fullName evidence="2">Uncharacterized protein</fullName>
    </submittedName>
</protein>
<reference evidence="2" key="1">
    <citation type="journal article" date="2020" name="Stud. Mycol.">
        <title>101 Dothideomycetes genomes: a test case for predicting lifestyles and emergence of pathogens.</title>
        <authorList>
            <person name="Haridas S."/>
            <person name="Albert R."/>
            <person name="Binder M."/>
            <person name="Bloem J."/>
            <person name="Labutti K."/>
            <person name="Salamov A."/>
            <person name="Andreopoulos B."/>
            <person name="Baker S."/>
            <person name="Barry K."/>
            <person name="Bills G."/>
            <person name="Bluhm B."/>
            <person name="Cannon C."/>
            <person name="Castanera R."/>
            <person name="Culley D."/>
            <person name="Daum C."/>
            <person name="Ezra D."/>
            <person name="Gonzalez J."/>
            <person name="Henrissat B."/>
            <person name="Kuo A."/>
            <person name="Liang C."/>
            <person name="Lipzen A."/>
            <person name="Lutzoni F."/>
            <person name="Magnuson J."/>
            <person name="Mondo S."/>
            <person name="Nolan M."/>
            <person name="Ohm R."/>
            <person name="Pangilinan J."/>
            <person name="Park H.-J."/>
            <person name="Ramirez L."/>
            <person name="Alfaro M."/>
            <person name="Sun H."/>
            <person name="Tritt A."/>
            <person name="Yoshinaga Y."/>
            <person name="Zwiers L.-H."/>
            <person name="Turgeon B."/>
            <person name="Goodwin S."/>
            <person name="Spatafora J."/>
            <person name="Crous P."/>
            <person name="Grigoriev I."/>
        </authorList>
    </citation>
    <scope>NUCLEOTIDE SEQUENCE</scope>
    <source>
        <strain evidence="2">CBS 119687</strain>
    </source>
</reference>
<gene>
    <name evidence="2" type="ORF">P153DRAFT_395103</name>
</gene>
<evidence type="ECO:0000256" key="1">
    <source>
        <dbReference type="SAM" id="Phobius"/>
    </source>
</evidence>
<dbReference type="RefSeq" id="XP_033526188.1">
    <property type="nucleotide sequence ID" value="XM_033671371.1"/>
</dbReference>
<keyword evidence="3" id="KW-1185">Reference proteome</keyword>
<accession>A0A6A6AMU2</accession>
<keyword evidence="1" id="KW-0472">Membrane</keyword>
<proteinExistence type="predicted"/>
<keyword evidence="1" id="KW-0812">Transmembrane</keyword>
<sequence length="315" mass="35777">MSDNNQSEVSVTIVALVISVVALAVTANQLLAQLFSSADGYRRCAESVIGPWHVLRKRNRDCNQTRIKIYIIYRHYTWDLMPPDIIRPLAQVSASDIVVLAISMGMQWRSLDAGFCKIQADGNGYNITRMGQRVKVYSNEQSIHSNEQSTSSISRVDSQSRDTLATDFALVDNNRCVQDIADPRGVLTSIGCSENMRNNIKKHRNTEVRIDVITLMLPYLPVEGSVLTKYPSQRTLIWLKAIYKAHNIDKDIHGHWFAFKVYEIDCQYVNNLHHEKQGIKAYLDGHNVDLPKDVVEASWWVLQLRAIAWHSLPGL</sequence>